<dbReference type="PROSITE" id="PS50297">
    <property type="entry name" value="ANK_REP_REGION"/>
    <property type="match status" value="1"/>
</dbReference>
<dbReference type="OMA" id="QPNQYKH"/>
<evidence type="ECO:0000256" key="3">
    <source>
        <dbReference type="PROSITE-ProRule" id="PRU00192"/>
    </source>
</evidence>
<feature type="region of interest" description="Disordered" evidence="4">
    <location>
        <begin position="417"/>
        <end position="442"/>
    </location>
</feature>
<feature type="compositionally biased region" description="Low complexity" evidence="4">
    <location>
        <begin position="504"/>
        <end position="513"/>
    </location>
</feature>
<feature type="repeat" description="ANK" evidence="2">
    <location>
        <begin position="587"/>
        <end position="619"/>
    </location>
</feature>
<evidence type="ECO:0000256" key="4">
    <source>
        <dbReference type="SAM" id="MobiDB-lite"/>
    </source>
</evidence>
<dbReference type="PANTHER" id="PTHR24164">
    <property type="entry name" value="RELA-ASSOCIATED INHIBITOR"/>
    <property type="match status" value="1"/>
</dbReference>
<dbReference type="PROSITE" id="PS50002">
    <property type="entry name" value="SH3"/>
    <property type="match status" value="1"/>
</dbReference>
<feature type="region of interest" description="Disordered" evidence="4">
    <location>
        <begin position="497"/>
        <end position="525"/>
    </location>
</feature>
<dbReference type="InterPro" id="IPR036770">
    <property type="entry name" value="Ankyrin_rpt-contain_sf"/>
</dbReference>
<dbReference type="Pfam" id="PF00023">
    <property type="entry name" value="Ank"/>
    <property type="match status" value="1"/>
</dbReference>
<evidence type="ECO:0000313" key="7">
    <source>
        <dbReference type="Proteomes" id="UP000261620"/>
    </source>
</evidence>
<dbReference type="SMART" id="SM00326">
    <property type="entry name" value="SH3"/>
    <property type="match status" value="1"/>
</dbReference>
<dbReference type="InterPro" id="IPR001452">
    <property type="entry name" value="SH3_domain"/>
</dbReference>
<dbReference type="SUPFAM" id="SSF50044">
    <property type="entry name" value="SH3-domain"/>
    <property type="match status" value="1"/>
</dbReference>
<feature type="compositionally biased region" description="Polar residues" evidence="4">
    <location>
        <begin position="144"/>
        <end position="166"/>
    </location>
</feature>
<feature type="compositionally biased region" description="Polar residues" evidence="4">
    <location>
        <begin position="291"/>
        <end position="307"/>
    </location>
</feature>
<dbReference type="InterPro" id="IPR002110">
    <property type="entry name" value="Ankyrin_rpt"/>
</dbReference>
<dbReference type="SMART" id="SM00248">
    <property type="entry name" value="ANK"/>
    <property type="match status" value="1"/>
</dbReference>
<feature type="region of interest" description="Disordered" evidence="4">
    <location>
        <begin position="464"/>
        <end position="484"/>
    </location>
</feature>
<feature type="compositionally biased region" description="Low complexity" evidence="4">
    <location>
        <begin position="167"/>
        <end position="176"/>
    </location>
</feature>
<dbReference type="InterPro" id="IPR036028">
    <property type="entry name" value="SH3-like_dom_sf"/>
</dbReference>
<dbReference type="PANTHER" id="PTHR24164:SF4">
    <property type="entry name" value="RELA-ASSOCIATED INHIBITOR"/>
    <property type="match status" value="1"/>
</dbReference>
<dbReference type="Proteomes" id="UP000261620">
    <property type="component" value="Unplaced"/>
</dbReference>
<dbReference type="PROSITE" id="PS50088">
    <property type="entry name" value="ANK_REPEAT"/>
    <property type="match status" value="1"/>
</dbReference>
<reference evidence="6" key="1">
    <citation type="submission" date="2025-08" db="UniProtKB">
        <authorList>
            <consortium name="Ensembl"/>
        </authorList>
    </citation>
    <scope>IDENTIFICATION</scope>
</reference>
<dbReference type="Pfam" id="PF00018">
    <property type="entry name" value="SH3_1"/>
    <property type="match status" value="1"/>
</dbReference>
<feature type="region of interest" description="Disordered" evidence="4">
    <location>
        <begin position="100"/>
        <end position="217"/>
    </location>
</feature>
<evidence type="ECO:0000256" key="1">
    <source>
        <dbReference type="ARBA" id="ARBA00022443"/>
    </source>
</evidence>
<dbReference type="PRINTS" id="PR00452">
    <property type="entry name" value="SH3DOMAIN"/>
</dbReference>
<dbReference type="SUPFAM" id="SSF48403">
    <property type="entry name" value="Ankyrin repeat"/>
    <property type="match status" value="1"/>
</dbReference>
<proteinExistence type="predicted"/>
<dbReference type="Ensembl" id="ENSMMOT00000006237.1">
    <property type="protein sequence ID" value="ENSMMOP00000006126.1"/>
    <property type="gene ID" value="ENSMMOG00000004804.1"/>
</dbReference>
<feature type="domain" description="SH3" evidence="5">
    <location>
        <begin position="678"/>
        <end position="738"/>
    </location>
</feature>
<evidence type="ECO:0000259" key="5">
    <source>
        <dbReference type="PROSITE" id="PS50002"/>
    </source>
</evidence>
<evidence type="ECO:0000256" key="2">
    <source>
        <dbReference type="PROSITE-ProRule" id="PRU00023"/>
    </source>
</evidence>
<accession>A0A3Q3VTV5</accession>
<sequence length="745" mass="82852">MSSQTGFGSNMLFQNINDDLSASLATADELSKEFSSLLKEVSSENNTNSGFQVNTYVHYRVSPFTRWFATVCSYSPACSHTLEHFISTWVLDWSPLSSPKIQRNTHSPVPRTGSTSYSYGQQSPKLSPHTPRRDISPSHYDLSPQRSSGYTEISLSPSPTAVNFDQSSRSGSIHSSHTLLSPYDSRQMGRKSPRPDRSPSPLSFNLPMSSTLPRNFGLRHDEGVQHQKSPGKWNETDLDVSYERRPHHTYDKTEWLRPSVPNSSWRESDLDGPSPASSPKKVSGFSHGSLPRNTRISVPPDVSSQGHSPYHLQPIASRISIPPTSTQSRQHRPIPLSVIMRLQNPYWGAMSTCQPIMGEGNNAPYQPKEFFNQPAFKPQQHPPDSGDIDAELERMDFAHHMPVIPDNRCVPEGRREVEQGVTRAPRPLSPTRLQPVVAPEAQSQEIPNLEELLRIRAEIPRPLKRRGSIDQSKPLKKASHYQPNQYKHLIGKLFHKKEHRSKGEQGSDTSSSSDGEDSAPHPTLTSCLSLQSYHSILRQSHKEHRSSGRRARLSPLVLALDGALVGELETVQRAIHEMSDPSQPNDEGITALHNAICGGHYNVVDFLVRTGANVSPPDSHGCLPVDDRWHFLVRSGAAVMAITESDGAIASQKCDPYALGFDECESFLRGVQEAMGVENSGVLYALWSYPAQAPDELSFKEGDMLTILQKPEGSGWWWASLCGREGFVPNNYFGLFPKVRPKSLC</sequence>
<organism evidence="6 7">
    <name type="scientific">Mola mola</name>
    <name type="common">Ocean sunfish</name>
    <name type="synonym">Tetraodon mola</name>
    <dbReference type="NCBI Taxonomy" id="94237"/>
    <lineage>
        <taxon>Eukaryota</taxon>
        <taxon>Metazoa</taxon>
        <taxon>Chordata</taxon>
        <taxon>Craniata</taxon>
        <taxon>Vertebrata</taxon>
        <taxon>Euteleostomi</taxon>
        <taxon>Actinopterygii</taxon>
        <taxon>Neopterygii</taxon>
        <taxon>Teleostei</taxon>
        <taxon>Neoteleostei</taxon>
        <taxon>Acanthomorphata</taxon>
        <taxon>Eupercaria</taxon>
        <taxon>Tetraodontiformes</taxon>
        <taxon>Molidae</taxon>
        <taxon>Mola</taxon>
    </lineage>
</organism>
<dbReference type="InterPro" id="IPR028320">
    <property type="entry name" value="iASPP"/>
</dbReference>
<protein>
    <recommendedName>
        <fullName evidence="5">SH3 domain-containing protein</fullName>
    </recommendedName>
</protein>
<feature type="region of interest" description="Disordered" evidence="4">
    <location>
        <begin position="253"/>
        <end position="308"/>
    </location>
</feature>
<dbReference type="Gene3D" id="1.25.40.20">
    <property type="entry name" value="Ankyrin repeat-containing domain"/>
    <property type="match status" value="1"/>
</dbReference>
<dbReference type="AlphaFoldDB" id="A0A3Q3VTV5"/>
<name>A0A3Q3VTV5_MOLML</name>
<evidence type="ECO:0000313" key="6">
    <source>
        <dbReference type="Ensembl" id="ENSMMOP00000006126.1"/>
    </source>
</evidence>
<keyword evidence="1 3" id="KW-0728">SH3 domain</keyword>
<reference evidence="6" key="2">
    <citation type="submission" date="2025-09" db="UniProtKB">
        <authorList>
            <consortium name="Ensembl"/>
        </authorList>
    </citation>
    <scope>IDENTIFICATION</scope>
</reference>
<dbReference type="GO" id="GO:0006357">
    <property type="term" value="P:regulation of transcription by RNA polymerase II"/>
    <property type="evidence" value="ECO:0007669"/>
    <property type="project" value="TreeGrafter"/>
</dbReference>
<dbReference type="STRING" id="94237.ENSMMOP00000006126"/>
<keyword evidence="2" id="KW-0040">ANK repeat</keyword>
<dbReference type="GO" id="GO:0045597">
    <property type="term" value="P:positive regulation of cell differentiation"/>
    <property type="evidence" value="ECO:0007669"/>
    <property type="project" value="TreeGrafter"/>
</dbReference>
<feature type="compositionally biased region" description="Polar residues" evidence="4">
    <location>
        <begin position="100"/>
        <end position="125"/>
    </location>
</feature>
<keyword evidence="7" id="KW-1185">Reference proteome</keyword>